<dbReference type="AlphaFoldDB" id="A0AAW8F3W2"/>
<reference evidence="1" key="1">
    <citation type="submission" date="2023-07" db="EMBL/GenBank/DDBJ databases">
        <title>Comparative genomics of wheat-associated soil bacteria to identify genetic determinants of phenazine resistance.</title>
        <authorList>
            <person name="Mouncey N."/>
        </authorList>
    </citation>
    <scope>NUCLEOTIDE SEQUENCE</scope>
    <source>
        <strain evidence="1">V4I22</strain>
    </source>
</reference>
<dbReference type="EMBL" id="JAUSZV010000001">
    <property type="protein sequence ID" value="MDQ0904158.1"/>
    <property type="molecule type" value="Genomic_DNA"/>
</dbReference>
<organism evidence="1 2">
    <name type="scientific">Streptomyces canus</name>
    <dbReference type="NCBI Taxonomy" id="58343"/>
    <lineage>
        <taxon>Bacteria</taxon>
        <taxon>Bacillati</taxon>
        <taxon>Actinomycetota</taxon>
        <taxon>Actinomycetes</taxon>
        <taxon>Kitasatosporales</taxon>
        <taxon>Streptomycetaceae</taxon>
        <taxon>Streptomyces</taxon>
        <taxon>Streptomyces aurantiacus group</taxon>
    </lineage>
</organism>
<dbReference type="Proteomes" id="UP001234216">
    <property type="component" value="Unassembled WGS sequence"/>
</dbReference>
<sequence length="128" mass="13615">MNTPPFEPILDPVERLAEALRAGLGQAWEPTMGPNAPAAILTNAAAGRSVGADPDPETGRITLQAWIDGGDGRTPTAIYTADITRHRDLAHWLSCGDLTEPAVVMARTLRLLLAQLPSHLDSQDGGDR</sequence>
<dbReference type="RefSeq" id="WP_306971689.1">
    <property type="nucleotide sequence ID" value="NZ_JAUSZV010000001.1"/>
</dbReference>
<gene>
    <name evidence="1" type="ORF">QFZ22_000143</name>
</gene>
<evidence type="ECO:0000313" key="1">
    <source>
        <dbReference type="EMBL" id="MDQ0904158.1"/>
    </source>
</evidence>
<evidence type="ECO:0000313" key="2">
    <source>
        <dbReference type="Proteomes" id="UP001234216"/>
    </source>
</evidence>
<name>A0AAW8F3W2_9ACTN</name>
<protein>
    <submittedName>
        <fullName evidence="1">Uncharacterized protein</fullName>
    </submittedName>
</protein>
<comment type="caution">
    <text evidence="1">The sequence shown here is derived from an EMBL/GenBank/DDBJ whole genome shotgun (WGS) entry which is preliminary data.</text>
</comment>
<proteinExistence type="predicted"/>
<accession>A0AAW8F3W2</accession>